<feature type="region of interest" description="Disordered" evidence="5">
    <location>
        <begin position="435"/>
        <end position="455"/>
    </location>
</feature>
<organism evidence="7 8">
    <name type="scientific">Musa troglodytarum</name>
    <name type="common">fe'i banana</name>
    <dbReference type="NCBI Taxonomy" id="320322"/>
    <lineage>
        <taxon>Eukaryota</taxon>
        <taxon>Viridiplantae</taxon>
        <taxon>Streptophyta</taxon>
        <taxon>Embryophyta</taxon>
        <taxon>Tracheophyta</taxon>
        <taxon>Spermatophyta</taxon>
        <taxon>Magnoliopsida</taxon>
        <taxon>Liliopsida</taxon>
        <taxon>Zingiberales</taxon>
        <taxon>Musaceae</taxon>
        <taxon>Musa</taxon>
    </lineage>
</organism>
<feature type="compositionally biased region" description="Polar residues" evidence="5">
    <location>
        <begin position="435"/>
        <end position="451"/>
    </location>
</feature>
<dbReference type="GO" id="GO:0008270">
    <property type="term" value="F:zinc ion binding"/>
    <property type="evidence" value="ECO:0007669"/>
    <property type="project" value="UniProtKB-KW"/>
</dbReference>
<evidence type="ECO:0000256" key="4">
    <source>
        <dbReference type="PROSITE-ProRule" id="PRU00175"/>
    </source>
</evidence>
<dbReference type="InterPro" id="IPR017907">
    <property type="entry name" value="Znf_RING_CS"/>
</dbReference>
<dbReference type="PROSITE" id="PS00518">
    <property type="entry name" value="ZF_RING_1"/>
    <property type="match status" value="1"/>
</dbReference>
<feature type="domain" description="RING-type" evidence="6">
    <location>
        <begin position="202"/>
        <end position="240"/>
    </location>
</feature>
<feature type="region of interest" description="Disordered" evidence="5">
    <location>
        <begin position="1"/>
        <end position="74"/>
    </location>
</feature>
<dbReference type="InterPro" id="IPR001841">
    <property type="entry name" value="Znf_RING"/>
</dbReference>
<protein>
    <submittedName>
        <fullName evidence="7">Lysine ketoglutarate reductase trans-splicing related</fullName>
    </submittedName>
</protein>
<dbReference type="Pfam" id="PF05212">
    <property type="entry name" value="DUF707"/>
    <property type="match status" value="1"/>
</dbReference>
<dbReference type="InterPro" id="IPR013083">
    <property type="entry name" value="Znf_RING/FYVE/PHD"/>
</dbReference>
<evidence type="ECO:0000256" key="5">
    <source>
        <dbReference type="SAM" id="MobiDB-lite"/>
    </source>
</evidence>
<evidence type="ECO:0000313" key="8">
    <source>
        <dbReference type="Proteomes" id="UP001055439"/>
    </source>
</evidence>
<keyword evidence="2 4" id="KW-0863">Zinc-finger</keyword>
<dbReference type="PROSITE" id="PS50089">
    <property type="entry name" value="ZF_RING_2"/>
    <property type="match status" value="1"/>
</dbReference>
<accession>A0A9E7GLL3</accession>
<evidence type="ECO:0000256" key="3">
    <source>
        <dbReference type="ARBA" id="ARBA00022833"/>
    </source>
</evidence>
<evidence type="ECO:0000313" key="7">
    <source>
        <dbReference type="EMBL" id="URE17065.1"/>
    </source>
</evidence>
<dbReference type="PANTHER" id="PTHR31210:SF11">
    <property type="entry name" value="KETOGLUTARATE REDUCTASE TRANS-SPLICING-LIKE PROTEIN, PUTATIVE (DUF707)-RELATED"/>
    <property type="match status" value="1"/>
</dbReference>
<sequence length="765" mass="86380">MTKLGPSRQVTKRRARDDIRAKMVLGVDLNTPPLEGHEQEASSGSGHPPVSQRTSVSITPRCNHPTGQQQGSLLSTNYGTNSLLIDVDAIEDEVQLLSSSRGFPQGRNCSRRNQPVTVVLDEDTDTHSRRSAKQNAFFWGVTAEGLVTMLSLDNHNKHERSSRNTAVINCEVYPDLEKEDNMKGKNVMESRPEPPKQPTFTCPICMNTLVEASSTICGHIFCQSCIKASIQFQKKCPTCRRKLTMNNFHKVFRGVGLVCVRRDRELLSSPLNAGGHRADAAIVSLRGQGGTVFPVSAMSESFRKTRFLWRPTSTKCRQSLFCWEAGRYSVLRLLRWVLPAKLLLCHASRIRAFIIHVTVWKMKSFNSGPLQTDPSNRKLCSCSIFHAAAFLCMVFVVGTSFVALDYKENMADEIPTDVAEITRGNLQTDLSKLQTPRANSWPHESTQSDSCESPCIASGSEPLPKGIVMRKSDLEMVPLWGPPRAKESATSQKSLLAIPAGIKQKEFVNKMVTKFASHNFTVMLFHYDGVVDEWKDLQWSEGALHISAINQTKWWFAKRFLHPDIVAPYRYIFLWDEDLEVQNFHPERYLSIVEREGLEISQPALDPLKSQIHHQITARSRRGQLHRRMYKFNGGGKCYKKSSGPPCTGWVEMMAPVFSRAAWRCAWHMIQNDLIHAWGLDMNLGYCAQGDRRKNVGVVDSEYIVHKALPTLGGSDEKMGPSDSSAANRRFAVRRRSYAELEIFRNRWQKAMAEDKCWTNSYPEP</sequence>
<dbReference type="SUPFAM" id="SSF57850">
    <property type="entry name" value="RING/U-box"/>
    <property type="match status" value="1"/>
</dbReference>
<keyword evidence="8" id="KW-1185">Reference proteome</keyword>
<dbReference type="SMART" id="SM00184">
    <property type="entry name" value="RING"/>
    <property type="match status" value="1"/>
</dbReference>
<dbReference type="AlphaFoldDB" id="A0A9E7GLL3"/>
<dbReference type="Pfam" id="PF13923">
    <property type="entry name" value="zf-C3HC4_2"/>
    <property type="match status" value="1"/>
</dbReference>
<keyword evidence="3" id="KW-0862">Zinc</keyword>
<gene>
    <name evidence="7" type="ORF">MUK42_12435</name>
</gene>
<dbReference type="Proteomes" id="UP001055439">
    <property type="component" value="Chromosome 7"/>
</dbReference>
<reference evidence="7" key="1">
    <citation type="submission" date="2022-05" db="EMBL/GenBank/DDBJ databases">
        <title>The Musa troglodytarum L. genome provides insights into the mechanism of non-climacteric behaviour and enrichment of carotenoids.</title>
        <authorList>
            <person name="Wang J."/>
        </authorList>
    </citation>
    <scope>NUCLEOTIDE SEQUENCE</scope>
    <source>
        <tissue evidence="7">Leaf</tissue>
    </source>
</reference>
<dbReference type="InterPro" id="IPR007877">
    <property type="entry name" value="DUF707"/>
</dbReference>
<evidence type="ECO:0000256" key="1">
    <source>
        <dbReference type="ARBA" id="ARBA00022723"/>
    </source>
</evidence>
<dbReference type="PANTHER" id="PTHR31210">
    <property type="entry name" value="OS06G0731900 PROTEIN"/>
    <property type="match status" value="1"/>
</dbReference>
<name>A0A9E7GLL3_9LILI</name>
<proteinExistence type="predicted"/>
<keyword evidence="1" id="KW-0479">Metal-binding</keyword>
<dbReference type="OrthoDB" id="9985979at2759"/>
<dbReference type="EMBL" id="CP097509">
    <property type="protein sequence ID" value="URE17065.1"/>
    <property type="molecule type" value="Genomic_DNA"/>
</dbReference>
<evidence type="ECO:0000256" key="2">
    <source>
        <dbReference type="ARBA" id="ARBA00022771"/>
    </source>
</evidence>
<evidence type="ECO:0000259" key="6">
    <source>
        <dbReference type="PROSITE" id="PS50089"/>
    </source>
</evidence>
<feature type="compositionally biased region" description="Polar residues" evidence="5">
    <location>
        <begin position="41"/>
        <end position="74"/>
    </location>
</feature>
<dbReference type="Gene3D" id="3.30.40.10">
    <property type="entry name" value="Zinc/RING finger domain, C3HC4 (zinc finger)"/>
    <property type="match status" value="1"/>
</dbReference>